<feature type="compositionally biased region" description="Polar residues" evidence="1">
    <location>
        <begin position="20"/>
        <end position="33"/>
    </location>
</feature>
<gene>
    <name evidence="2" type="ORF">BN10_290006</name>
</gene>
<feature type="region of interest" description="Disordered" evidence="1">
    <location>
        <begin position="11"/>
        <end position="33"/>
    </location>
</feature>
<organism evidence="2 3">
    <name type="scientific">Phycicoccus elongatus Lp2</name>
    <dbReference type="NCBI Taxonomy" id="1193181"/>
    <lineage>
        <taxon>Bacteria</taxon>
        <taxon>Bacillati</taxon>
        <taxon>Actinomycetota</taxon>
        <taxon>Actinomycetes</taxon>
        <taxon>Micrococcales</taxon>
        <taxon>Intrasporangiaceae</taxon>
        <taxon>Phycicoccus</taxon>
    </lineage>
</organism>
<reference evidence="2 3" key="1">
    <citation type="journal article" date="2013" name="ISME J.">
        <title>A metabolic model for members of the genus Tetrasphaera involved in enhanced biological phosphorus removal.</title>
        <authorList>
            <person name="Kristiansen R."/>
            <person name="Nguyen H.T.T."/>
            <person name="Saunders A.M."/>
            <person name="Nielsen J.L."/>
            <person name="Wimmer R."/>
            <person name="Le V.Q."/>
            <person name="McIlroy S.J."/>
            <person name="Petrovski S."/>
            <person name="Seviour R.J."/>
            <person name="Calteau A."/>
            <person name="Nielsen K.L."/>
            <person name="Nielsen P.H."/>
        </authorList>
    </citation>
    <scope>NUCLEOTIDE SEQUENCE [LARGE SCALE GENOMIC DNA]</scope>
    <source>
        <strain evidence="2 3">Lp2</strain>
    </source>
</reference>
<dbReference type="Proteomes" id="UP000013167">
    <property type="component" value="Unassembled WGS sequence"/>
</dbReference>
<accession>N0DYP4</accession>
<comment type="caution">
    <text evidence="2">The sequence shown here is derived from an EMBL/GenBank/DDBJ whole genome shotgun (WGS) entry which is preliminary data.</text>
</comment>
<dbReference type="OrthoDB" id="3214648at2"/>
<evidence type="ECO:0000313" key="2">
    <source>
        <dbReference type="EMBL" id="CCH69638.1"/>
    </source>
</evidence>
<evidence type="ECO:0000313" key="3">
    <source>
        <dbReference type="Proteomes" id="UP000013167"/>
    </source>
</evidence>
<evidence type="ECO:0000256" key="1">
    <source>
        <dbReference type="SAM" id="MobiDB-lite"/>
    </source>
</evidence>
<sequence>MSEKWTWNFLDADGGEVDGESTTGTEFPTQSDAESWLGETWPDLFGEGVKAVTLKRDGAEVYGPMSLEPPASGSGGSW</sequence>
<dbReference type="RefSeq" id="WP_010849548.1">
    <property type="nucleotide sequence ID" value="NZ_HF570956.1"/>
</dbReference>
<dbReference type="EMBL" id="CAIZ01000096">
    <property type="protein sequence ID" value="CCH69638.1"/>
    <property type="molecule type" value="Genomic_DNA"/>
</dbReference>
<dbReference type="STRING" id="1193181.BN10_290006"/>
<dbReference type="eggNOG" id="ENOG50339NW">
    <property type="taxonomic scope" value="Bacteria"/>
</dbReference>
<dbReference type="HOGENOM" id="CLU_190784_0_0_11"/>
<name>N0DYP4_9MICO</name>
<keyword evidence="3" id="KW-1185">Reference proteome</keyword>
<proteinExistence type="predicted"/>
<protein>
    <submittedName>
        <fullName evidence="2">Uncharacterized protein</fullName>
    </submittedName>
</protein>
<dbReference type="AlphaFoldDB" id="N0DYP4"/>